<proteinExistence type="predicted"/>
<dbReference type="InterPro" id="IPR009057">
    <property type="entry name" value="Homeodomain-like_sf"/>
</dbReference>
<dbReference type="Proteomes" id="UP000255082">
    <property type="component" value="Unassembled WGS sequence"/>
</dbReference>
<dbReference type="RefSeq" id="WP_062968042.1">
    <property type="nucleotide sequence ID" value="NZ_JAJFOE010000004.1"/>
</dbReference>
<reference evidence="2 3" key="1">
    <citation type="submission" date="2018-06" db="EMBL/GenBank/DDBJ databases">
        <authorList>
            <consortium name="Pathogen Informatics"/>
            <person name="Doyle S."/>
        </authorList>
    </citation>
    <scope>NUCLEOTIDE SEQUENCE [LARGE SCALE GENOMIC DNA]</scope>
    <source>
        <strain evidence="2 3">NCTC13184</strain>
    </source>
</reference>
<dbReference type="AlphaFoldDB" id="A0A379X4T4"/>
<dbReference type="SUPFAM" id="SSF46689">
    <property type="entry name" value="Homeodomain-like"/>
    <property type="match status" value="1"/>
</dbReference>
<name>A0A379X4T4_9NOCA</name>
<accession>A0A379X4T4</accession>
<evidence type="ECO:0000313" key="2">
    <source>
        <dbReference type="EMBL" id="SUH71895.1"/>
    </source>
</evidence>
<organism evidence="2 3">
    <name type="scientific">Nocardia africana</name>
    <dbReference type="NCBI Taxonomy" id="134964"/>
    <lineage>
        <taxon>Bacteria</taxon>
        <taxon>Bacillati</taxon>
        <taxon>Actinomycetota</taxon>
        <taxon>Actinomycetes</taxon>
        <taxon>Mycobacteriales</taxon>
        <taxon>Nocardiaceae</taxon>
        <taxon>Nocardia</taxon>
    </lineage>
</organism>
<dbReference type="OrthoDB" id="9920431at2"/>
<dbReference type="Gene3D" id="1.10.10.10">
    <property type="entry name" value="Winged helix-like DNA-binding domain superfamily/Winged helix DNA-binding domain"/>
    <property type="match status" value="1"/>
</dbReference>
<keyword evidence="1" id="KW-0175">Coiled coil</keyword>
<protein>
    <recommendedName>
        <fullName evidence="4">Transposase</fullName>
    </recommendedName>
</protein>
<evidence type="ECO:0000313" key="3">
    <source>
        <dbReference type="Proteomes" id="UP000255082"/>
    </source>
</evidence>
<dbReference type="InterPro" id="IPR036388">
    <property type="entry name" value="WH-like_DNA-bd_sf"/>
</dbReference>
<gene>
    <name evidence="2" type="ORF">NCTC13184_07320</name>
</gene>
<feature type="coiled-coil region" evidence="1">
    <location>
        <begin position="71"/>
        <end position="98"/>
    </location>
</feature>
<evidence type="ECO:0008006" key="4">
    <source>
        <dbReference type="Google" id="ProtNLM"/>
    </source>
</evidence>
<dbReference type="EMBL" id="UGRU01000002">
    <property type="protein sequence ID" value="SUH71895.1"/>
    <property type="molecule type" value="Genomic_DNA"/>
</dbReference>
<sequence length="114" mass="12311">MTTSMRGGFRQYGEVDAELRALAVAAAQGLIAQGRTRTAAARTLAPTFGVHWNTICNWVRAAEEQEMPTTVAALQARVRELTDELAQTRAVIQKLTAAGGHARLQEYTDIGRAG</sequence>
<evidence type="ECO:0000256" key="1">
    <source>
        <dbReference type="SAM" id="Coils"/>
    </source>
</evidence>